<feature type="transmembrane region" description="Helical" evidence="6">
    <location>
        <begin position="294"/>
        <end position="321"/>
    </location>
</feature>
<comment type="subcellular location">
    <subcellularLocation>
        <location evidence="1">Membrane</location>
    </subcellularLocation>
</comment>
<feature type="signal peptide" evidence="7">
    <location>
        <begin position="1"/>
        <end position="24"/>
    </location>
</feature>
<evidence type="ECO:0000256" key="2">
    <source>
        <dbReference type="ARBA" id="ARBA00022692"/>
    </source>
</evidence>
<accession>A0AAE0YQ79</accession>
<dbReference type="InterPro" id="IPR017452">
    <property type="entry name" value="GPCR_Rhodpsn_7TM"/>
</dbReference>
<dbReference type="PROSITE" id="PS51257">
    <property type="entry name" value="PROKAR_LIPOPROTEIN"/>
    <property type="match status" value="1"/>
</dbReference>
<keyword evidence="4 6" id="KW-0472">Membrane</keyword>
<dbReference type="InterPro" id="IPR000276">
    <property type="entry name" value="GPCR_Rhodpsn"/>
</dbReference>
<dbReference type="InterPro" id="IPR052954">
    <property type="entry name" value="GPCR-Ligand_Int"/>
</dbReference>
<keyword evidence="10" id="KW-1185">Reference proteome</keyword>
<dbReference type="Pfam" id="PF00001">
    <property type="entry name" value="7tm_1"/>
    <property type="match status" value="1"/>
</dbReference>
<dbReference type="SUPFAM" id="SSF81321">
    <property type="entry name" value="Family A G protein-coupled receptor-like"/>
    <property type="match status" value="1"/>
</dbReference>
<dbReference type="GO" id="GO:0004930">
    <property type="term" value="F:G protein-coupled receptor activity"/>
    <property type="evidence" value="ECO:0007669"/>
    <property type="project" value="InterPro"/>
</dbReference>
<evidence type="ECO:0000256" key="6">
    <source>
        <dbReference type="SAM" id="Phobius"/>
    </source>
</evidence>
<feature type="compositionally biased region" description="Polar residues" evidence="5">
    <location>
        <begin position="46"/>
        <end position="55"/>
    </location>
</feature>
<evidence type="ECO:0000256" key="3">
    <source>
        <dbReference type="ARBA" id="ARBA00022989"/>
    </source>
</evidence>
<feature type="transmembrane region" description="Helical" evidence="6">
    <location>
        <begin position="163"/>
        <end position="184"/>
    </location>
</feature>
<dbReference type="PANTHER" id="PTHR46641">
    <property type="entry name" value="FMRFAMIDE RECEPTOR-RELATED"/>
    <property type="match status" value="1"/>
</dbReference>
<dbReference type="PANTHER" id="PTHR46641:SF2">
    <property type="entry name" value="FMRFAMIDE RECEPTOR"/>
    <property type="match status" value="1"/>
</dbReference>
<evidence type="ECO:0000256" key="7">
    <source>
        <dbReference type="SAM" id="SignalP"/>
    </source>
</evidence>
<evidence type="ECO:0000259" key="8">
    <source>
        <dbReference type="PROSITE" id="PS50262"/>
    </source>
</evidence>
<evidence type="ECO:0000256" key="4">
    <source>
        <dbReference type="ARBA" id="ARBA00023136"/>
    </source>
</evidence>
<evidence type="ECO:0000313" key="10">
    <source>
        <dbReference type="Proteomes" id="UP001283361"/>
    </source>
</evidence>
<feature type="transmembrane region" description="Helical" evidence="6">
    <location>
        <begin position="355"/>
        <end position="377"/>
    </location>
</feature>
<dbReference type="GO" id="GO:0016020">
    <property type="term" value="C:membrane"/>
    <property type="evidence" value="ECO:0007669"/>
    <property type="project" value="UniProtKB-SubCell"/>
</dbReference>
<feature type="chain" id="PRO_5042091232" description="G-protein coupled receptors family 1 profile domain-containing protein" evidence="7">
    <location>
        <begin position="25"/>
        <end position="512"/>
    </location>
</feature>
<keyword evidence="7" id="KW-0732">Signal</keyword>
<dbReference type="Gene3D" id="1.20.1070.10">
    <property type="entry name" value="Rhodopsin 7-helix transmembrane proteins"/>
    <property type="match status" value="1"/>
</dbReference>
<feature type="transmembrane region" description="Helical" evidence="6">
    <location>
        <begin position="397"/>
        <end position="420"/>
    </location>
</feature>
<feature type="region of interest" description="Disordered" evidence="5">
    <location>
        <begin position="46"/>
        <end position="69"/>
    </location>
</feature>
<dbReference type="PROSITE" id="PS50262">
    <property type="entry name" value="G_PROTEIN_RECEP_F1_2"/>
    <property type="match status" value="1"/>
</dbReference>
<protein>
    <recommendedName>
        <fullName evidence="8">G-protein coupled receptors family 1 profile domain-containing protein</fullName>
    </recommendedName>
</protein>
<keyword evidence="2 6" id="KW-0812">Transmembrane</keyword>
<organism evidence="9 10">
    <name type="scientific">Elysia crispata</name>
    <name type="common">lettuce slug</name>
    <dbReference type="NCBI Taxonomy" id="231223"/>
    <lineage>
        <taxon>Eukaryota</taxon>
        <taxon>Metazoa</taxon>
        <taxon>Spiralia</taxon>
        <taxon>Lophotrochozoa</taxon>
        <taxon>Mollusca</taxon>
        <taxon>Gastropoda</taxon>
        <taxon>Heterobranchia</taxon>
        <taxon>Euthyneura</taxon>
        <taxon>Panpulmonata</taxon>
        <taxon>Sacoglossa</taxon>
        <taxon>Placobranchoidea</taxon>
        <taxon>Plakobranchidae</taxon>
        <taxon>Elysia</taxon>
    </lineage>
</organism>
<dbReference type="Proteomes" id="UP001283361">
    <property type="component" value="Unassembled WGS sequence"/>
</dbReference>
<proteinExistence type="predicted"/>
<evidence type="ECO:0000256" key="1">
    <source>
        <dbReference type="ARBA" id="ARBA00004370"/>
    </source>
</evidence>
<name>A0AAE0YQ79_9GAST</name>
<feature type="transmembrane region" description="Helical" evidence="6">
    <location>
        <begin position="246"/>
        <end position="263"/>
    </location>
</feature>
<gene>
    <name evidence="9" type="ORF">RRG08_056321</name>
</gene>
<feature type="transmembrane region" description="Helical" evidence="6">
    <location>
        <begin position="204"/>
        <end position="225"/>
    </location>
</feature>
<sequence length="512" mass="57304">MIKPKASLSLGILALASLLALTSCETVTPTVTKSYAKFKANDSGGNLSLNQQSRKSQGEGRDEDDAAVAEESQAALQAGTSLERRMARIQEADDLFETDYFDLVHHNITTDLWLNYTCQSLETANDAIKTVVEPIICLCGICGILISMVVLTRKSMCTSCNCYLTALAVGDLLFLIVLLVRTMVEELVDCEFHVSSARVVFFEYSIILMDVFQYLTVGVTVMLAAERYIAICHPMRARSVCTVKRARTIIVLLAGLAFILRSPKFFDLKFTTGRGPNGETILVVDWAYPYNEKLYTYIVTICLLTILPLMALVVLNTLIIMEIRRSSRFLRTFLSADRRVQSAVSSEELKITMMLVAVIMAFFVCNTPYMVYNIMMATMDYDTVDNSVLIRSPGFRYFKLVCHTLLAVRSSCNFVLYCWFSEKFRATFQRVFFPLCAMPGARPYHLAPHGPAAGGDVTHFRGRSVGNFGFGYYKNCSRGRRTDSRYASSLSHTSNTTINRSLTVNYGRETTC</sequence>
<keyword evidence="3 6" id="KW-1133">Transmembrane helix</keyword>
<dbReference type="CDD" id="cd14978">
    <property type="entry name" value="7tmA_FMRFamide_R-like"/>
    <property type="match status" value="1"/>
</dbReference>
<feature type="transmembrane region" description="Helical" evidence="6">
    <location>
        <begin position="131"/>
        <end position="151"/>
    </location>
</feature>
<comment type="caution">
    <text evidence="9">The sequence shown here is derived from an EMBL/GenBank/DDBJ whole genome shotgun (WGS) entry which is preliminary data.</text>
</comment>
<feature type="domain" description="G-protein coupled receptors family 1 profile" evidence="8">
    <location>
        <begin position="142"/>
        <end position="417"/>
    </location>
</feature>
<dbReference type="PRINTS" id="PR00237">
    <property type="entry name" value="GPCRRHODOPSN"/>
</dbReference>
<dbReference type="AlphaFoldDB" id="A0AAE0YQ79"/>
<evidence type="ECO:0000256" key="5">
    <source>
        <dbReference type="SAM" id="MobiDB-lite"/>
    </source>
</evidence>
<reference evidence="9" key="1">
    <citation type="journal article" date="2023" name="G3 (Bethesda)">
        <title>A reference genome for the long-term kleptoplast-retaining sea slug Elysia crispata morphotype clarki.</title>
        <authorList>
            <person name="Eastman K.E."/>
            <person name="Pendleton A.L."/>
            <person name="Shaikh M.A."/>
            <person name="Suttiyut T."/>
            <person name="Ogas R."/>
            <person name="Tomko P."/>
            <person name="Gavelis G."/>
            <person name="Widhalm J.R."/>
            <person name="Wisecaver J.H."/>
        </authorList>
    </citation>
    <scope>NUCLEOTIDE SEQUENCE</scope>
    <source>
        <strain evidence="9">ECLA1</strain>
    </source>
</reference>
<dbReference type="EMBL" id="JAWDGP010005712">
    <property type="protein sequence ID" value="KAK3753429.1"/>
    <property type="molecule type" value="Genomic_DNA"/>
</dbReference>
<evidence type="ECO:0000313" key="9">
    <source>
        <dbReference type="EMBL" id="KAK3753429.1"/>
    </source>
</evidence>